<dbReference type="EMBL" id="BART01006248">
    <property type="protein sequence ID" value="GAG60096.1"/>
    <property type="molecule type" value="Genomic_DNA"/>
</dbReference>
<reference evidence="1" key="1">
    <citation type="journal article" date="2014" name="Front. Microbiol.">
        <title>High frequency of phylogenetically diverse reductive dehalogenase-homologous genes in deep subseafloor sedimentary metagenomes.</title>
        <authorList>
            <person name="Kawai M."/>
            <person name="Futagami T."/>
            <person name="Toyoda A."/>
            <person name="Takaki Y."/>
            <person name="Nishi S."/>
            <person name="Hori S."/>
            <person name="Arai W."/>
            <person name="Tsubouchi T."/>
            <person name="Morono Y."/>
            <person name="Uchiyama I."/>
            <person name="Ito T."/>
            <person name="Fujiyama A."/>
            <person name="Inagaki F."/>
            <person name="Takami H."/>
        </authorList>
    </citation>
    <scope>NUCLEOTIDE SEQUENCE</scope>
    <source>
        <strain evidence="1">Expedition CK06-06</strain>
    </source>
</reference>
<protein>
    <submittedName>
        <fullName evidence="1">Uncharacterized protein</fullName>
    </submittedName>
</protein>
<comment type="caution">
    <text evidence="1">The sequence shown here is derived from an EMBL/GenBank/DDBJ whole genome shotgun (WGS) entry which is preliminary data.</text>
</comment>
<organism evidence="1">
    <name type="scientific">marine sediment metagenome</name>
    <dbReference type="NCBI Taxonomy" id="412755"/>
    <lineage>
        <taxon>unclassified sequences</taxon>
        <taxon>metagenomes</taxon>
        <taxon>ecological metagenomes</taxon>
    </lineage>
</organism>
<sequence length="66" mass="7685">MFTVVNDTIKPNSFFNNISLFGEYRKIGINASNPIYFNATDNFDSNFTVEIKQNGTRIYFNETYLN</sequence>
<evidence type="ECO:0000313" key="1">
    <source>
        <dbReference type="EMBL" id="GAG60096.1"/>
    </source>
</evidence>
<proteinExistence type="predicted"/>
<dbReference type="AlphaFoldDB" id="X1AJE5"/>
<name>X1AJE5_9ZZZZ</name>
<gene>
    <name evidence="1" type="ORF">S01H4_14237</name>
</gene>
<accession>X1AJE5</accession>